<evidence type="ECO:0000256" key="8">
    <source>
        <dbReference type="HAMAP-Rule" id="MF_02016"/>
    </source>
</evidence>
<dbReference type="SMART" id="SM00062">
    <property type="entry name" value="PBPb"/>
    <property type="match status" value="1"/>
</dbReference>
<dbReference type="CDD" id="cd01009">
    <property type="entry name" value="PBP2_YfhD_N"/>
    <property type="match status" value="1"/>
</dbReference>
<sequence>MQITQGGVIKVGTQYGPTTYLNGPTEPQGFEYEMAKGFAEYLGVKLEVYPYYSTTELLQALRKGSIDLIASNMPVTAENRKHLKFSPAYQQLSQKLVFLQGRTRPKSFGELEGELVLASDTSDEHVIRKVKKAYEAETNPNWSFELTDEKDELELLEAIISGDITYTIVDSNLLSLIRRKYPELSIAFTVNADHPVGWATSIESDDSLSGALIEYFGLIKQNDTLAVLEDKYFGHVRQFNYVDTTLFLKAAKEVLPKYEPWFRQYAGDVDWRLIAAMSYQESHWDPRAKSPTGVRGMMMLTLPTARDWKVTSRLDPEQSIRGGSQYFNSLLRRVPARISFPDRLWFALAAYNIGLGHLEDARVLTQRQGANPDLWVDVKKHLPLLRQKRFYKTTRYGYARGNEALQYVANIRRYYDSLVYYYDEQAPADEQPIPVLPDT</sequence>
<dbReference type="Pfam" id="PF00497">
    <property type="entry name" value="SBP_bac_3"/>
    <property type="match status" value="1"/>
</dbReference>
<feature type="domain" description="Solute-binding protein family 3/N-terminal" evidence="9">
    <location>
        <begin position="8"/>
        <end position="236"/>
    </location>
</feature>
<comment type="similarity">
    <text evidence="1">Belongs to the transglycosylase Slt family.</text>
</comment>
<evidence type="ECO:0000313" key="11">
    <source>
        <dbReference type="Proteomes" id="UP001333710"/>
    </source>
</evidence>
<keyword evidence="11" id="KW-1185">Reference proteome</keyword>
<evidence type="ECO:0000256" key="3">
    <source>
        <dbReference type="ARBA" id="ARBA00022729"/>
    </source>
</evidence>
<organism evidence="10 11">
    <name type="scientific">Planctobacterium marinum</name>
    <dbReference type="NCBI Taxonomy" id="1631968"/>
    <lineage>
        <taxon>Bacteria</taxon>
        <taxon>Pseudomonadati</taxon>
        <taxon>Pseudomonadota</taxon>
        <taxon>Gammaproteobacteria</taxon>
        <taxon>Alteromonadales</taxon>
        <taxon>Alteromonadaceae</taxon>
        <taxon>Planctobacterium</taxon>
    </lineage>
</organism>
<comment type="catalytic activity">
    <reaction evidence="8">
        <text>Exolytic cleavage of the (1-&gt;4)-beta-glycosidic linkage between N-acetylmuramic acid (MurNAc) and N-acetylglucosamine (GlcNAc) residues in peptidoglycan, from either the reducing or the non-reducing ends of the peptidoglycan chains, with concomitant formation of a 1,6-anhydrobond in the MurNAc residue.</text>
        <dbReference type="EC" id="4.2.2.n1"/>
    </reaction>
</comment>
<evidence type="ECO:0000259" key="9">
    <source>
        <dbReference type="SMART" id="SM00062"/>
    </source>
</evidence>
<dbReference type="CDD" id="cd13403">
    <property type="entry name" value="MLTF-like"/>
    <property type="match status" value="1"/>
</dbReference>
<comment type="subcellular location">
    <subcellularLocation>
        <location evidence="8">Cell outer membrane</location>
        <topology evidence="8">Peripheral membrane protein</topology>
    </subcellularLocation>
    <text evidence="8">Attached to the inner leaflet of the outer membrane.</text>
</comment>
<evidence type="ECO:0000256" key="4">
    <source>
        <dbReference type="ARBA" id="ARBA00023136"/>
    </source>
</evidence>
<dbReference type="GO" id="GO:0008933">
    <property type="term" value="F:peptidoglycan lytic transglycosylase activity"/>
    <property type="evidence" value="ECO:0007669"/>
    <property type="project" value="UniProtKB-UniRule"/>
</dbReference>
<evidence type="ECO:0000256" key="1">
    <source>
        <dbReference type="ARBA" id="ARBA00007734"/>
    </source>
</evidence>
<reference evidence="10" key="1">
    <citation type="submission" date="2023-01" db="EMBL/GenBank/DDBJ databases">
        <title>Complete genome sequence of Planctobacterium marinum strain Dej080120_11.</title>
        <authorList>
            <person name="Ueki S."/>
            <person name="Maruyama F."/>
        </authorList>
    </citation>
    <scope>NUCLEOTIDE SEQUENCE</scope>
    <source>
        <strain evidence="10">Dej080120_11</strain>
    </source>
</reference>
<keyword evidence="5 8" id="KW-0998">Cell outer membrane</keyword>
<feature type="region of interest" description="LT domain" evidence="8">
    <location>
        <begin position="237"/>
        <end position="439"/>
    </location>
</feature>
<evidence type="ECO:0000256" key="2">
    <source>
        <dbReference type="ARBA" id="ARBA00010333"/>
    </source>
</evidence>
<dbReference type="InterPro" id="IPR001638">
    <property type="entry name" value="Solute-binding_3/MltF_N"/>
</dbReference>
<keyword evidence="4 8" id="KW-0472">Membrane</keyword>
<dbReference type="AlphaFoldDB" id="A0AA48HXS2"/>
<dbReference type="KEGG" id="pmaw:MACH26_33490"/>
<proteinExistence type="inferred from homology"/>
<keyword evidence="3 8" id="KW-0732">Signal</keyword>
<comment type="similarity">
    <text evidence="2">Belongs to the bacterial solute-binding protein 3 family.</text>
</comment>
<dbReference type="SUPFAM" id="SSF53955">
    <property type="entry name" value="Lysozyme-like"/>
    <property type="match status" value="1"/>
</dbReference>
<dbReference type="EC" id="4.2.2.n1" evidence="8"/>
<dbReference type="InterPro" id="IPR000189">
    <property type="entry name" value="Transglyc_AS"/>
</dbReference>
<dbReference type="PANTHER" id="PTHR35936">
    <property type="entry name" value="MEMBRANE-BOUND LYTIC MUREIN TRANSGLYCOSYLASE F"/>
    <property type="match status" value="1"/>
</dbReference>
<keyword evidence="7 8" id="KW-0961">Cell wall biogenesis/degradation</keyword>
<dbReference type="InterPro" id="IPR023703">
    <property type="entry name" value="MltF"/>
</dbReference>
<comment type="similarity">
    <text evidence="8">In the N-terminal section; belongs to the bacterial solute-binding protein 3 family.</text>
</comment>
<dbReference type="EMBL" id="AP027272">
    <property type="protein sequence ID" value="BDX07828.1"/>
    <property type="molecule type" value="Genomic_DNA"/>
</dbReference>
<comment type="function">
    <text evidence="8">Murein-degrading enzyme that degrades murein glycan strands and insoluble, high-molecular weight murein sacculi, with the concomitant formation of a 1,6-anhydromuramoyl product. Lytic transglycosylases (LTs) play an integral role in the metabolism of the peptidoglycan (PG) sacculus. Their lytic action creates space within the PG sacculus to allow for its expansion as well as for the insertion of various structures such as secretion systems and flagella.</text>
</comment>
<accession>A0AA48HXS2</accession>
<keyword evidence="6 8" id="KW-0456">Lyase</keyword>
<evidence type="ECO:0000313" key="10">
    <source>
        <dbReference type="EMBL" id="BDX07828.1"/>
    </source>
</evidence>
<dbReference type="GO" id="GO:0009279">
    <property type="term" value="C:cell outer membrane"/>
    <property type="evidence" value="ECO:0007669"/>
    <property type="project" value="UniProtKB-SubCell"/>
</dbReference>
<evidence type="ECO:0000256" key="7">
    <source>
        <dbReference type="ARBA" id="ARBA00023316"/>
    </source>
</evidence>
<dbReference type="GO" id="GO:0071555">
    <property type="term" value="P:cell wall organization"/>
    <property type="evidence" value="ECO:0007669"/>
    <property type="project" value="UniProtKB-KW"/>
</dbReference>
<dbReference type="PROSITE" id="PS00922">
    <property type="entry name" value="TRANSGLYCOSYLASE"/>
    <property type="match status" value="1"/>
</dbReference>
<dbReference type="Gene3D" id="1.10.530.10">
    <property type="match status" value="1"/>
</dbReference>
<dbReference type="Gene3D" id="3.40.190.10">
    <property type="entry name" value="Periplasmic binding protein-like II"/>
    <property type="match status" value="2"/>
</dbReference>
<gene>
    <name evidence="8 10" type="primary">mltF</name>
    <name evidence="10" type="ORF">MACH26_33490</name>
</gene>
<dbReference type="NCBIfam" id="NF008112">
    <property type="entry name" value="PRK10859.1"/>
    <property type="match status" value="1"/>
</dbReference>
<evidence type="ECO:0000256" key="6">
    <source>
        <dbReference type="ARBA" id="ARBA00023239"/>
    </source>
</evidence>
<dbReference type="HAMAP" id="MF_02016">
    <property type="entry name" value="MltF"/>
    <property type="match status" value="1"/>
</dbReference>
<feature type="active site" evidence="8">
    <location>
        <position position="281"/>
    </location>
</feature>
<dbReference type="InterPro" id="IPR008258">
    <property type="entry name" value="Transglycosylase_SLT_dom_1"/>
</dbReference>
<dbReference type="PANTHER" id="PTHR35936:SF32">
    <property type="entry name" value="MEMBRANE-BOUND LYTIC MUREIN TRANSGLYCOSYLASE F"/>
    <property type="match status" value="1"/>
</dbReference>
<comment type="domain">
    <text evidence="8">The N-terminal domain does not have lytic activity and probably modulates enzymatic activity. The C-terminal domain is the catalytic active domain.</text>
</comment>
<dbReference type="GO" id="GO:0016998">
    <property type="term" value="P:cell wall macromolecule catabolic process"/>
    <property type="evidence" value="ECO:0007669"/>
    <property type="project" value="UniProtKB-UniRule"/>
</dbReference>
<name>A0AA48HXS2_9ALTE</name>
<dbReference type="SUPFAM" id="SSF53850">
    <property type="entry name" value="Periplasmic binding protein-like II"/>
    <property type="match status" value="1"/>
</dbReference>
<dbReference type="Pfam" id="PF01464">
    <property type="entry name" value="SLT"/>
    <property type="match status" value="1"/>
</dbReference>
<evidence type="ECO:0000256" key="5">
    <source>
        <dbReference type="ARBA" id="ARBA00023237"/>
    </source>
</evidence>
<dbReference type="GO" id="GO:0009253">
    <property type="term" value="P:peptidoglycan catabolic process"/>
    <property type="evidence" value="ECO:0007669"/>
    <property type="project" value="TreeGrafter"/>
</dbReference>
<comment type="caution">
    <text evidence="8">Lacks conserved residue(s) required for the propagation of feature annotation.</text>
</comment>
<dbReference type="InterPro" id="IPR023346">
    <property type="entry name" value="Lysozyme-like_dom_sf"/>
</dbReference>
<dbReference type="Proteomes" id="UP001333710">
    <property type="component" value="Chromosome"/>
</dbReference>
<comment type="similarity">
    <text evidence="8">In the C-terminal section; belongs to the transglycosylase Slt family.</text>
</comment>
<protein>
    <recommendedName>
        <fullName evidence="8">Membrane-bound lytic murein transglycosylase F</fullName>
        <ecNumber evidence="8">4.2.2.n1</ecNumber>
    </recommendedName>
    <alternativeName>
        <fullName evidence="8">Murein lyase F</fullName>
    </alternativeName>
</protein>